<gene>
    <name evidence="2" type="ORF">DFH07DRAFT_999005</name>
</gene>
<reference evidence="2" key="1">
    <citation type="submission" date="2023-03" db="EMBL/GenBank/DDBJ databases">
        <title>Massive genome expansion in bonnet fungi (Mycena s.s.) driven by repeated elements and novel gene families across ecological guilds.</title>
        <authorList>
            <consortium name="Lawrence Berkeley National Laboratory"/>
            <person name="Harder C.B."/>
            <person name="Miyauchi S."/>
            <person name="Viragh M."/>
            <person name="Kuo A."/>
            <person name="Thoen E."/>
            <person name="Andreopoulos B."/>
            <person name="Lu D."/>
            <person name="Skrede I."/>
            <person name="Drula E."/>
            <person name="Henrissat B."/>
            <person name="Morin E."/>
            <person name="Kohler A."/>
            <person name="Barry K."/>
            <person name="LaButti K."/>
            <person name="Morin E."/>
            <person name="Salamov A."/>
            <person name="Lipzen A."/>
            <person name="Mereny Z."/>
            <person name="Hegedus B."/>
            <person name="Baldrian P."/>
            <person name="Stursova M."/>
            <person name="Weitz H."/>
            <person name="Taylor A."/>
            <person name="Grigoriev I.V."/>
            <person name="Nagy L.G."/>
            <person name="Martin F."/>
            <person name="Kauserud H."/>
        </authorList>
    </citation>
    <scope>NUCLEOTIDE SEQUENCE</scope>
    <source>
        <strain evidence="2">CBHHK188m</strain>
    </source>
</reference>
<dbReference type="Proteomes" id="UP001215280">
    <property type="component" value="Unassembled WGS sequence"/>
</dbReference>
<proteinExistence type="predicted"/>
<evidence type="ECO:0000313" key="3">
    <source>
        <dbReference type="Proteomes" id="UP001215280"/>
    </source>
</evidence>
<evidence type="ECO:0000313" key="2">
    <source>
        <dbReference type="EMBL" id="KAJ7728277.1"/>
    </source>
</evidence>
<organism evidence="2 3">
    <name type="scientific">Mycena maculata</name>
    <dbReference type="NCBI Taxonomy" id="230809"/>
    <lineage>
        <taxon>Eukaryota</taxon>
        <taxon>Fungi</taxon>
        <taxon>Dikarya</taxon>
        <taxon>Basidiomycota</taxon>
        <taxon>Agaricomycotina</taxon>
        <taxon>Agaricomycetes</taxon>
        <taxon>Agaricomycetidae</taxon>
        <taxon>Agaricales</taxon>
        <taxon>Marasmiineae</taxon>
        <taxon>Mycenaceae</taxon>
        <taxon>Mycena</taxon>
    </lineage>
</organism>
<keyword evidence="1" id="KW-0732">Signal</keyword>
<accession>A0AAD7MR59</accession>
<feature type="chain" id="PRO_5042078933" evidence="1">
    <location>
        <begin position="24"/>
        <end position="175"/>
    </location>
</feature>
<protein>
    <submittedName>
        <fullName evidence="2">Uncharacterized protein</fullName>
    </submittedName>
</protein>
<dbReference type="AlphaFoldDB" id="A0AAD7MR59"/>
<feature type="signal peptide" evidence="1">
    <location>
        <begin position="1"/>
        <end position="23"/>
    </location>
</feature>
<sequence>MIGLKALPTMFIYLLSVSGLALAAPNPLNSHVERTISEEGSTLLNPLTNRLATKCLSTCQPLYTALESTLSLDNICTDTVVAKVGPCYDCEVAAGAVPQATLQSAFQSFSNECAAARLAVEALTVAANAAASAVGNDVGNEVGNALTGGGHHISPGLGIFGLLAAGLVSMSSGVL</sequence>
<comment type="caution">
    <text evidence="2">The sequence shown here is derived from an EMBL/GenBank/DDBJ whole genome shotgun (WGS) entry which is preliminary data.</text>
</comment>
<dbReference type="EMBL" id="JARJLG010000206">
    <property type="protein sequence ID" value="KAJ7728277.1"/>
    <property type="molecule type" value="Genomic_DNA"/>
</dbReference>
<keyword evidence="3" id="KW-1185">Reference proteome</keyword>
<name>A0AAD7MR59_9AGAR</name>
<evidence type="ECO:0000256" key="1">
    <source>
        <dbReference type="SAM" id="SignalP"/>
    </source>
</evidence>